<dbReference type="Pfam" id="PF00675">
    <property type="entry name" value="Peptidase_M16"/>
    <property type="match status" value="2"/>
</dbReference>
<evidence type="ECO:0000313" key="4">
    <source>
        <dbReference type="EMBL" id="MFC0350433.1"/>
    </source>
</evidence>
<dbReference type="PANTHER" id="PTHR11851">
    <property type="entry name" value="METALLOPROTEASE"/>
    <property type="match status" value="1"/>
</dbReference>
<feature type="domain" description="Peptidase M16 C-terminal" evidence="3">
    <location>
        <begin position="228"/>
        <end position="404"/>
    </location>
</feature>
<keyword evidence="5" id="KW-1185">Reference proteome</keyword>
<dbReference type="InterPro" id="IPR011765">
    <property type="entry name" value="Pept_M16_N"/>
</dbReference>
<dbReference type="Proteomes" id="UP001589844">
    <property type="component" value="Unassembled WGS sequence"/>
</dbReference>
<accession>A0ABV6IF25</accession>
<dbReference type="PROSITE" id="PS51257">
    <property type="entry name" value="PROKAR_LIPOPROTEIN"/>
    <property type="match status" value="1"/>
</dbReference>
<keyword evidence="1" id="KW-0732">Signal</keyword>
<feature type="domain" description="Peptidase M16 N-terminal" evidence="2">
    <location>
        <begin position="73"/>
        <end position="195"/>
    </location>
</feature>
<organism evidence="4 5">
    <name type="scientific">Undibacterium danionis</name>
    <dbReference type="NCBI Taxonomy" id="1812100"/>
    <lineage>
        <taxon>Bacteria</taxon>
        <taxon>Pseudomonadati</taxon>
        <taxon>Pseudomonadota</taxon>
        <taxon>Betaproteobacteria</taxon>
        <taxon>Burkholderiales</taxon>
        <taxon>Oxalobacteraceae</taxon>
        <taxon>Undibacterium</taxon>
    </lineage>
</organism>
<feature type="chain" id="PRO_5046555412" evidence="1">
    <location>
        <begin position="28"/>
        <end position="965"/>
    </location>
</feature>
<dbReference type="Gene3D" id="3.30.830.10">
    <property type="entry name" value="Metalloenzyme, LuxS/M16 peptidase-like"/>
    <property type="match status" value="4"/>
</dbReference>
<dbReference type="Pfam" id="PF05193">
    <property type="entry name" value="Peptidase_M16_C"/>
    <property type="match status" value="2"/>
</dbReference>
<evidence type="ECO:0000256" key="1">
    <source>
        <dbReference type="SAM" id="SignalP"/>
    </source>
</evidence>
<feature type="domain" description="Peptidase M16 C-terminal" evidence="3">
    <location>
        <begin position="700"/>
        <end position="876"/>
    </location>
</feature>
<feature type="signal peptide" evidence="1">
    <location>
        <begin position="1"/>
        <end position="27"/>
    </location>
</feature>
<comment type="caution">
    <text evidence="4">The sequence shown here is derived from an EMBL/GenBank/DDBJ whole genome shotgun (WGS) entry which is preliminary data.</text>
</comment>
<sequence>MKADTKIVSSLLVLASCCLLPVSASLAQDSANKTAPTKNATATSQTTKNKTKAALKIDYQKFTLANGLEVIFHVDKSDPVVAVNLTAHVGSAREKAGRTGFAHLFEHLLFLESENLGKGGLDKMTARIGGSGANGSTSQDRTNYLQTVPKDALEKMIWAEADKLGWFINTVTDQVLAKEKQVVKNEKRQSVDNNPYGHTSYVIDKALYPTDHPYNWQVIGSLEDLQNATVDDVKEFFRRWYVPNNVTLVIAGDFDTAQAKQWVEKYFGEIKRGEEVKPLAKRAGFVKETVKLYHEDNFARVPALTMVWPAVEQLHADSYALDVLSEYLSRGKKAPFYKVLVEDKKLTSNVSIGNRTSEVAGQFMLSVRAFDGKSLDEVASAVNEAFALFEKNGISEKDLNRIKAGQETRFYNSLSSVLGKSSQLAEYNYLTGNPGYVEQDIKNILAVTPADVMRVYEKYVKGKNYVATSFVPKGKMNLALSGSTKAEVVEEKIVQGAEAAVDPNINATYTKTPSKIKRDQEPAYGAPAEVKIPKVWNNKLSNGMQVFGIQNDEVPLMQFEIVIDGGLLLEDINKVGVANLMARMMTQGTAKKTPQELEEAIQQLGASINVSARTEDVRISVNTLARNYQATIDLVEEILLEPRWDEKEFGLLKQSVISQIRQQEANPNAIASNAYSKLLYGENNIRSRNILGSADSINAITLDDLKAYYAKNLSPSVARMHVVGALEKTSVSASLKDLSNKWKAKKVDLPAPTIINSTANTAKVYFVDVPDAKQSVLQIGYPALAATDKDYYAASVMNYILGGGGFASRLTQQLREGKGYTYGIRSGFSGSKSTGDFSISSGVRTNVTLESAQLVKQILQDYAMTYSDADLETTKSFLIKSNARAFETANAKLGMLENISKYGWTPNYVKEREQIVKAMTVEQIKSLSQKYLDPNKMFWLVVGDAKTQLPRMKELGFGDPIQLNK</sequence>
<evidence type="ECO:0000259" key="3">
    <source>
        <dbReference type="Pfam" id="PF05193"/>
    </source>
</evidence>
<dbReference type="SUPFAM" id="SSF63411">
    <property type="entry name" value="LuxS/MPP-like metallohydrolase"/>
    <property type="match status" value="4"/>
</dbReference>
<evidence type="ECO:0000259" key="2">
    <source>
        <dbReference type="Pfam" id="PF00675"/>
    </source>
</evidence>
<dbReference type="InterPro" id="IPR007863">
    <property type="entry name" value="Peptidase_M16_C"/>
</dbReference>
<gene>
    <name evidence="4" type="ORF">ACFFJH_11490</name>
</gene>
<proteinExistence type="predicted"/>
<feature type="domain" description="Peptidase M16 N-terminal" evidence="2">
    <location>
        <begin position="558"/>
        <end position="679"/>
    </location>
</feature>
<dbReference type="RefSeq" id="WP_390212730.1">
    <property type="nucleotide sequence ID" value="NZ_JBHLXJ010000013.1"/>
</dbReference>
<dbReference type="PANTHER" id="PTHR11851:SF225">
    <property type="entry name" value="NON-PEPTIDASE HOMOLOG YMXG"/>
    <property type="match status" value="1"/>
</dbReference>
<evidence type="ECO:0000313" key="5">
    <source>
        <dbReference type="Proteomes" id="UP001589844"/>
    </source>
</evidence>
<name>A0ABV6IF25_9BURK</name>
<dbReference type="EMBL" id="JBHLXJ010000013">
    <property type="protein sequence ID" value="MFC0350433.1"/>
    <property type="molecule type" value="Genomic_DNA"/>
</dbReference>
<reference evidence="4 5" key="1">
    <citation type="submission" date="2024-09" db="EMBL/GenBank/DDBJ databases">
        <authorList>
            <person name="Sun Q."/>
            <person name="Mori K."/>
        </authorList>
    </citation>
    <scope>NUCLEOTIDE SEQUENCE [LARGE SCALE GENOMIC DNA]</scope>
    <source>
        <strain evidence="4 5">CCM 8677</strain>
    </source>
</reference>
<protein>
    <submittedName>
        <fullName evidence="4">M16 family metallopeptidase</fullName>
    </submittedName>
</protein>
<dbReference type="InterPro" id="IPR050361">
    <property type="entry name" value="MPP/UQCRC_Complex"/>
</dbReference>
<dbReference type="InterPro" id="IPR011249">
    <property type="entry name" value="Metalloenz_LuxS/M16"/>
</dbReference>